<name>A0A6J4PF49_9ACTN</name>
<organism evidence="2">
    <name type="scientific">uncultured Quadrisphaera sp</name>
    <dbReference type="NCBI Taxonomy" id="904978"/>
    <lineage>
        <taxon>Bacteria</taxon>
        <taxon>Bacillati</taxon>
        <taxon>Actinomycetota</taxon>
        <taxon>Actinomycetes</taxon>
        <taxon>Kineosporiales</taxon>
        <taxon>Kineosporiaceae</taxon>
        <taxon>Quadrisphaera</taxon>
        <taxon>environmental samples</taxon>
    </lineage>
</organism>
<feature type="region of interest" description="Disordered" evidence="1">
    <location>
        <begin position="45"/>
        <end position="64"/>
    </location>
</feature>
<sequence>MSATAPEPALTLTLTRERVLEAARAVAAEDEDRAGVATYLALVDRTTPAPGPTTAGRADDARLA</sequence>
<dbReference type="AlphaFoldDB" id="A0A6J4PF49"/>
<reference evidence="2" key="1">
    <citation type="submission" date="2020-02" db="EMBL/GenBank/DDBJ databases">
        <authorList>
            <person name="Meier V. D."/>
        </authorList>
    </citation>
    <scope>NUCLEOTIDE SEQUENCE</scope>
    <source>
        <strain evidence="2">AVDCRST_MAG35</strain>
    </source>
</reference>
<dbReference type="EMBL" id="CADCUY010000277">
    <property type="protein sequence ID" value="CAA9409131.1"/>
    <property type="molecule type" value="Genomic_DNA"/>
</dbReference>
<evidence type="ECO:0000256" key="1">
    <source>
        <dbReference type="SAM" id="MobiDB-lite"/>
    </source>
</evidence>
<accession>A0A6J4PF49</accession>
<feature type="non-terminal residue" evidence="2">
    <location>
        <position position="64"/>
    </location>
</feature>
<protein>
    <submittedName>
        <fullName evidence="2">Uncharacterized protein</fullName>
    </submittedName>
</protein>
<feature type="compositionally biased region" description="Low complexity" evidence="1">
    <location>
        <begin position="45"/>
        <end position="56"/>
    </location>
</feature>
<evidence type="ECO:0000313" key="2">
    <source>
        <dbReference type="EMBL" id="CAA9409131.1"/>
    </source>
</evidence>
<proteinExistence type="predicted"/>
<gene>
    <name evidence="2" type="ORF">AVDCRST_MAG35-1341</name>
</gene>